<dbReference type="STRING" id="1901.BB341_02905"/>
<keyword evidence="3" id="KW-1185">Reference proteome</keyword>
<dbReference type="RefSeq" id="WP_003962479.1">
    <property type="nucleotide sequence ID" value="NZ_CM000913.1"/>
</dbReference>
<feature type="compositionally biased region" description="Pro residues" evidence="1">
    <location>
        <begin position="28"/>
        <end position="37"/>
    </location>
</feature>
<dbReference type="eggNOG" id="ENOG50336BH">
    <property type="taxonomic scope" value="Bacteria"/>
</dbReference>
<evidence type="ECO:0000313" key="3">
    <source>
        <dbReference type="Proteomes" id="UP000002357"/>
    </source>
</evidence>
<organism evidence="2 3">
    <name type="scientific">Streptomyces clavuligerus</name>
    <dbReference type="NCBI Taxonomy" id="1901"/>
    <lineage>
        <taxon>Bacteria</taxon>
        <taxon>Bacillati</taxon>
        <taxon>Actinomycetota</taxon>
        <taxon>Actinomycetes</taxon>
        <taxon>Kitasatosporales</taxon>
        <taxon>Streptomycetaceae</taxon>
        <taxon>Streptomyces</taxon>
    </lineage>
</organism>
<dbReference type="EMBL" id="CM000913">
    <property type="protein sequence ID" value="EFG10289.1"/>
    <property type="molecule type" value="Genomic_DNA"/>
</dbReference>
<sequence>MSAEYASFGLAPAVRTGGFPPDGTPAAPADPGPPGPPDRLDFVVDGLPLLVRLSAGDAVSPLAADLPPAIPRAEIARLLPGTPALLGGGRRVIYACSDCASLGCGAVTAVVERADSAVIWRDFAWQTDEPVDLEREGYAQVGPFRFRPEEYRATLTELLADPAGDGAGLPRVLLIGERARHLTRLAAALRPQGVRADTARDAADAGRIPAAGLRSYGAVVLGPTAAPGERAAVRDLLAAAGAGAVCVDGLAPVVPLLLAQIEEALDRRPCAVRRLGGLTAGPGGAGVDVASACRVRLTAYRPDRVHRTRGRTLFDGTLPPGHHRIPLDPGTVRARDRAFLVARTLGQVLVTPAAAP</sequence>
<name>E2PYB3_STRCL</name>
<dbReference type="GeneID" id="93728357"/>
<dbReference type="KEGG" id="sclf:BB341_02905"/>
<evidence type="ECO:0000256" key="1">
    <source>
        <dbReference type="SAM" id="MobiDB-lite"/>
    </source>
</evidence>
<gene>
    <name evidence="2" type="ORF">SCLAV_5217</name>
</gene>
<dbReference type="OrthoDB" id="5180560at2"/>
<evidence type="ECO:0000313" key="2">
    <source>
        <dbReference type="EMBL" id="EFG10289.1"/>
    </source>
</evidence>
<feature type="region of interest" description="Disordered" evidence="1">
    <location>
        <begin position="16"/>
        <end position="38"/>
    </location>
</feature>
<reference evidence="2 3" key="1">
    <citation type="journal article" date="2010" name="Genome Biol. Evol.">
        <title>The sequence of a 1.8-mb bacterial linear plasmid reveals a rich evolutionary reservoir of secondary metabolic pathways.</title>
        <authorList>
            <person name="Medema M.H."/>
            <person name="Trefzer A."/>
            <person name="Kovalchuk A."/>
            <person name="van den Berg M."/>
            <person name="Mueller U."/>
            <person name="Heijne W."/>
            <person name="Wu L."/>
            <person name="Alam M.T."/>
            <person name="Ronning C.M."/>
            <person name="Nierman W.C."/>
            <person name="Bovenberg R.A.L."/>
            <person name="Breitling R."/>
            <person name="Takano E."/>
        </authorList>
    </citation>
    <scope>NUCLEOTIDE SEQUENCE [LARGE SCALE GENOMIC DNA]</scope>
    <source>
        <strain evidence="3">ATCC 27064 / DSM 738 / JCM 4710 / NBRC 13307 / NCIMB 12785 / NRRL 3585 / VKM Ac-602</strain>
    </source>
</reference>
<protein>
    <submittedName>
        <fullName evidence="2">Oxidoreductase</fullName>
    </submittedName>
</protein>
<accession>E2PYB3</accession>
<proteinExistence type="predicted"/>
<dbReference type="Proteomes" id="UP000002357">
    <property type="component" value="Chromosome"/>
</dbReference>
<dbReference type="AlphaFoldDB" id="E2PYB3"/>